<accession>A0ABM7WZ90</accession>
<dbReference type="Pfam" id="PF12732">
    <property type="entry name" value="YtxH"/>
    <property type="match status" value="1"/>
</dbReference>
<dbReference type="InterPro" id="IPR024623">
    <property type="entry name" value="YtxH"/>
</dbReference>
<dbReference type="EMBL" id="AP025591">
    <property type="protein sequence ID" value="BDG04761.1"/>
    <property type="molecule type" value="Genomic_DNA"/>
</dbReference>
<reference evidence="2" key="1">
    <citation type="journal article" date="2022" name="Int. J. Syst. Evol. Microbiol.">
        <title>Anaeromyxobacter oryzae sp. nov., Anaeromyxobacter diazotrophicus sp. nov. and Anaeromyxobacter paludicola sp. nov., isolated from paddy soils.</title>
        <authorList>
            <person name="Itoh H."/>
            <person name="Xu Z."/>
            <person name="Mise K."/>
            <person name="Masuda Y."/>
            <person name="Ushijima N."/>
            <person name="Hayakawa C."/>
            <person name="Shiratori Y."/>
            <person name="Senoo K."/>
        </authorList>
    </citation>
    <scope>NUCLEOTIDE SEQUENCE [LARGE SCALE GENOMIC DNA]</scope>
    <source>
        <strain evidence="2">Red232</strain>
    </source>
</reference>
<evidence type="ECO:0000313" key="2">
    <source>
        <dbReference type="Proteomes" id="UP001162891"/>
    </source>
</evidence>
<sequence>MFLAFVGGALVGGAAAVLFAPRAGAETRRRLTGAVDDSREAASRMPQAIREATAAAKAAFAAALKENAGADAAVSALPGSPPRHH</sequence>
<keyword evidence="2" id="KW-1185">Reference proteome</keyword>
<gene>
    <name evidence="1" type="ORF">AMOR_37570</name>
</gene>
<proteinExistence type="predicted"/>
<evidence type="ECO:0000313" key="1">
    <source>
        <dbReference type="EMBL" id="BDG04761.1"/>
    </source>
</evidence>
<dbReference type="Proteomes" id="UP001162891">
    <property type="component" value="Chromosome"/>
</dbReference>
<protein>
    <recommendedName>
        <fullName evidence="3">YtxH domain-containing protein</fullName>
    </recommendedName>
</protein>
<evidence type="ECO:0008006" key="3">
    <source>
        <dbReference type="Google" id="ProtNLM"/>
    </source>
</evidence>
<name>A0ABM7WZ90_9BACT</name>
<organism evidence="1 2">
    <name type="scientific">Anaeromyxobacter oryzae</name>
    <dbReference type="NCBI Taxonomy" id="2918170"/>
    <lineage>
        <taxon>Bacteria</taxon>
        <taxon>Pseudomonadati</taxon>
        <taxon>Myxococcota</taxon>
        <taxon>Myxococcia</taxon>
        <taxon>Myxococcales</taxon>
        <taxon>Cystobacterineae</taxon>
        <taxon>Anaeromyxobacteraceae</taxon>
        <taxon>Anaeromyxobacter</taxon>
    </lineage>
</organism>